<feature type="transmembrane region" description="Helical" evidence="2">
    <location>
        <begin position="570"/>
        <end position="589"/>
    </location>
</feature>
<feature type="transmembrane region" description="Helical" evidence="2">
    <location>
        <begin position="6"/>
        <end position="29"/>
    </location>
</feature>
<keyword evidence="4" id="KW-1185">Reference proteome</keyword>
<dbReference type="Pfam" id="PF10101">
    <property type="entry name" value="DUF2339"/>
    <property type="match status" value="1"/>
</dbReference>
<feature type="transmembrane region" description="Helical" evidence="2">
    <location>
        <begin position="601"/>
        <end position="624"/>
    </location>
</feature>
<feature type="transmembrane region" description="Helical" evidence="2">
    <location>
        <begin position="836"/>
        <end position="854"/>
    </location>
</feature>
<feature type="transmembrane region" description="Helical" evidence="2">
    <location>
        <begin position="111"/>
        <end position="130"/>
    </location>
</feature>
<protein>
    <submittedName>
        <fullName evidence="3">Uncharacterized membrane protein</fullName>
    </submittedName>
</protein>
<feature type="transmembrane region" description="Helical" evidence="2">
    <location>
        <begin position="335"/>
        <end position="354"/>
    </location>
</feature>
<feature type="transmembrane region" description="Helical" evidence="2">
    <location>
        <begin position="456"/>
        <end position="480"/>
    </location>
</feature>
<feature type="transmembrane region" description="Helical" evidence="2">
    <location>
        <begin position="696"/>
        <end position="720"/>
    </location>
</feature>
<dbReference type="RefSeq" id="WP_084527738.1">
    <property type="nucleotide sequence ID" value="NZ_FQUP01000005.1"/>
</dbReference>
<feature type="transmembrane region" description="Helical" evidence="2">
    <location>
        <begin position="812"/>
        <end position="829"/>
    </location>
</feature>
<dbReference type="PANTHER" id="PTHR38434:SF1">
    <property type="entry name" value="BLL2549 PROTEIN"/>
    <property type="match status" value="1"/>
</dbReference>
<feature type="region of interest" description="Disordered" evidence="1">
    <location>
        <begin position="68"/>
        <end position="100"/>
    </location>
</feature>
<feature type="transmembrane region" description="Helical" evidence="2">
    <location>
        <begin position="277"/>
        <end position="299"/>
    </location>
</feature>
<dbReference type="PANTHER" id="PTHR38434">
    <property type="entry name" value="BLL2549 PROTEIN"/>
    <property type="match status" value="1"/>
</dbReference>
<feature type="transmembrane region" description="Helical" evidence="2">
    <location>
        <begin position="382"/>
        <end position="400"/>
    </location>
</feature>
<gene>
    <name evidence="3" type="ORF">SAMN02745157_4337</name>
</gene>
<dbReference type="InterPro" id="IPR019286">
    <property type="entry name" value="DUF2339_TM"/>
</dbReference>
<dbReference type="AlphaFoldDB" id="A0A1M5KCF1"/>
<accession>A0A1M5KCF1</accession>
<feature type="transmembrane region" description="Helical" evidence="2">
    <location>
        <begin position="546"/>
        <end position="563"/>
    </location>
</feature>
<feature type="transmembrane region" description="Helical" evidence="2">
    <location>
        <begin position="740"/>
        <end position="758"/>
    </location>
</feature>
<feature type="transmembrane region" description="Helical" evidence="2">
    <location>
        <begin position="252"/>
        <end position="270"/>
    </location>
</feature>
<feature type="transmembrane region" description="Helical" evidence="2">
    <location>
        <begin position="671"/>
        <end position="689"/>
    </location>
</feature>
<feature type="transmembrane region" description="Helical" evidence="2">
    <location>
        <begin position="360"/>
        <end position="377"/>
    </location>
</feature>
<feature type="transmembrane region" description="Helical" evidence="2">
    <location>
        <begin position="860"/>
        <end position="880"/>
    </location>
</feature>
<evidence type="ECO:0000256" key="1">
    <source>
        <dbReference type="SAM" id="MobiDB-lite"/>
    </source>
</evidence>
<proteinExistence type="predicted"/>
<feature type="transmembrane region" description="Helical" evidence="2">
    <location>
        <begin position="305"/>
        <end position="323"/>
    </location>
</feature>
<keyword evidence="2" id="KW-1133">Transmembrane helix</keyword>
<feature type="transmembrane region" description="Helical" evidence="2">
    <location>
        <begin position="229"/>
        <end position="246"/>
    </location>
</feature>
<sequence length="898" mass="92441">MDGLIAFGILLVIALPIITVVSFFMLIGTRRRLAVVEKRLIAIEQGGTERPPQPDIAMAARIETIAPSVSPPDESSAHAAEDVPAEPAPSQPSAPRRAPRESLEQKLGARWAVWVGGLALALGAIFLVRYSIDAGLIGPGIRVAFGAAFSLALLGAGEWLRRSPRVTAFSAIPAANIPGILTAAGTVGLFATVYAAYALYALIGPASAFILFAAIGLGTMAAAALHGPWLSGLGLVGAYATPLLVASRDPNLAILALYLIFVTASAFGLARIRGWRWLAIAASVGALGWGLLMLAGATGDAFVDAAYALAFLGLALVFLVVDVHRDDEAAEKPDWLASLVLAGAAALLVAGNAAHAYPTTSVIAALFGGAMMLAAAWRYDALALASGVAAALVVTLLFFWPAASQAAAEPTTYVVDSIAAYFPLPGTITFFANIAAIGAAGLIVTALARSRRRPEAGAFATAALICAATAGPLLIIAMTYLRISGFTANPVLAAMALALAALYGVLAARASSAERPDNATDMIATGLFAAGTVGAIAFALTMALDGGILTTAFALTSLGCAWVETKRPIAALRYAVLVMAVAVFGRIVWDPYVFDIRAGSAVYASILAGYGIPTLAFGGAAVLLRRRVTDRAALAAEAIALAMLALLVVFEIHAITFGGNLLADETRLGEQGLNTAAAFAFALGLTRLGRRDSNPVTAAGAVIARIIGLLNAVIALGFLLNPLVTGDPVAGSALLNEIVLAYWLPALLAGLLAMQPLPAGSGAVRRWLRLATGLVALGLAFGGVSLEIRFLYATSPDLTAGIISSAESYTYSAVWLVLGLLLLLGGLLFDVKAARLASAVVILIAVLKVFLLDMGNLEGIWRALSFMGLGLVLIGIGLLYQRLLFGGQRRTPPPVSDG</sequence>
<dbReference type="Proteomes" id="UP000184485">
    <property type="component" value="Unassembled WGS sequence"/>
</dbReference>
<feature type="transmembrane region" description="Helical" evidence="2">
    <location>
        <begin position="136"/>
        <end position="156"/>
    </location>
</feature>
<feature type="transmembrane region" description="Helical" evidence="2">
    <location>
        <begin position="492"/>
        <end position="510"/>
    </location>
</feature>
<dbReference type="InterPro" id="IPR014600">
    <property type="entry name" value="UCP035905_mem"/>
</dbReference>
<name>A0A1M5KCF1_9HYPH</name>
<feature type="transmembrane region" description="Helical" evidence="2">
    <location>
        <begin position="197"/>
        <end position="217"/>
    </location>
</feature>
<dbReference type="STRING" id="1122133.SAMN02745157_4337"/>
<reference evidence="3 4" key="1">
    <citation type="submission" date="2016-11" db="EMBL/GenBank/DDBJ databases">
        <authorList>
            <person name="Jaros S."/>
            <person name="Januszkiewicz K."/>
            <person name="Wedrychowicz H."/>
        </authorList>
    </citation>
    <scope>NUCLEOTIDE SEQUENCE [LARGE SCALE GENOMIC DNA]</scope>
    <source>
        <strain evidence="3 4">DSM 19436</strain>
    </source>
</reference>
<keyword evidence="2" id="KW-0472">Membrane</keyword>
<feature type="transmembrane region" description="Helical" evidence="2">
    <location>
        <begin position="770"/>
        <end position="792"/>
    </location>
</feature>
<evidence type="ECO:0000256" key="2">
    <source>
        <dbReference type="SAM" id="Phobius"/>
    </source>
</evidence>
<feature type="transmembrane region" description="Helical" evidence="2">
    <location>
        <begin position="168"/>
        <end position="191"/>
    </location>
</feature>
<evidence type="ECO:0000313" key="3">
    <source>
        <dbReference type="EMBL" id="SHG49853.1"/>
    </source>
</evidence>
<dbReference type="PIRSF" id="PIRSF035905">
    <property type="entry name" value="UCP035905_mp"/>
    <property type="match status" value="1"/>
</dbReference>
<feature type="transmembrane region" description="Helical" evidence="2">
    <location>
        <begin position="522"/>
        <end position="540"/>
    </location>
</feature>
<feature type="transmembrane region" description="Helical" evidence="2">
    <location>
        <begin position="420"/>
        <end position="444"/>
    </location>
</feature>
<dbReference type="OrthoDB" id="5422830at2"/>
<evidence type="ECO:0000313" key="4">
    <source>
        <dbReference type="Proteomes" id="UP000184485"/>
    </source>
</evidence>
<keyword evidence="2" id="KW-0812">Transmembrane</keyword>
<feature type="transmembrane region" description="Helical" evidence="2">
    <location>
        <begin position="636"/>
        <end position="659"/>
    </location>
</feature>
<dbReference type="EMBL" id="FQUP01000005">
    <property type="protein sequence ID" value="SHG49853.1"/>
    <property type="molecule type" value="Genomic_DNA"/>
</dbReference>
<organism evidence="3 4">
    <name type="scientific">Kaistia soli DSM 19436</name>
    <dbReference type="NCBI Taxonomy" id="1122133"/>
    <lineage>
        <taxon>Bacteria</taxon>
        <taxon>Pseudomonadati</taxon>
        <taxon>Pseudomonadota</taxon>
        <taxon>Alphaproteobacteria</taxon>
        <taxon>Hyphomicrobiales</taxon>
        <taxon>Kaistiaceae</taxon>
        <taxon>Kaistia</taxon>
    </lineage>
</organism>